<keyword evidence="4" id="KW-1185">Reference proteome</keyword>
<accession>A0A4Y2PP71</accession>
<sequence>MGSNLNFLLGQTLANRTFRRNPFHRNQLPQKRTNETQPNHGKEPTKHNQTTEKNQRNTAKPRKRTNETQPNHGKGTNPSRTIIHHLSVAMEEMDGSASG</sequence>
<feature type="compositionally biased region" description="Polar residues" evidence="1">
    <location>
        <begin position="27"/>
        <end position="39"/>
    </location>
</feature>
<feature type="compositionally biased region" description="Polar residues" evidence="1">
    <location>
        <begin position="67"/>
        <end position="80"/>
    </location>
</feature>
<gene>
    <name evidence="2" type="ORF">AVEN_160193_1</name>
    <name evidence="3" type="ORF">AVEN_58467_1</name>
</gene>
<dbReference type="Proteomes" id="UP000499080">
    <property type="component" value="Unassembled WGS sequence"/>
</dbReference>
<evidence type="ECO:0000313" key="4">
    <source>
        <dbReference type="Proteomes" id="UP000499080"/>
    </source>
</evidence>
<feature type="region of interest" description="Disordered" evidence="1">
    <location>
        <begin position="1"/>
        <end position="99"/>
    </location>
</feature>
<proteinExistence type="predicted"/>
<name>A0A4Y2PP71_ARAVE</name>
<dbReference type="AlphaFoldDB" id="A0A4Y2PP71"/>
<evidence type="ECO:0000313" key="2">
    <source>
        <dbReference type="EMBL" id="GBN06784.1"/>
    </source>
</evidence>
<dbReference type="EMBL" id="BGPR01116356">
    <property type="protein sequence ID" value="GBN06784.1"/>
    <property type="molecule type" value="Genomic_DNA"/>
</dbReference>
<dbReference type="EMBL" id="BGPR01133786">
    <property type="protein sequence ID" value="GBN52037.1"/>
    <property type="molecule type" value="Genomic_DNA"/>
</dbReference>
<reference evidence="3 4" key="1">
    <citation type="journal article" date="2019" name="Sci. Rep.">
        <title>Orb-weaving spider Araneus ventricosus genome elucidates the spidroin gene catalogue.</title>
        <authorList>
            <person name="Kono N."/>
            <person name="Nakamura H."/>
            <person name="Ohtoshi R."/>
            <person name="Moran D.A.P."/>
            <person name="Shinohara A."/>
            <person name="Yoshida Y."/>
            <person name="Fujiwara M."/>
            <person name="Mori M."/>
            <person name="Tomita M."/>
            <person name="Arakawa K."/>
        </authorList>
    </citation>
    <scope>NUCLEOTIDE SEQUENCE [LARGE SCALE GENOMIC DNA]</scope>
</reference>
<organism evidence="3 4">
    <name type="scientific">Araneus ventricosus</name>
    <name type="common">Orbweaver spider</name>
    <name type="synonym">Epeira ventricosa</name>
    <dbReference type="NCBI Taxonomy" id="182803"/>
    <lineage>
        <taxon>Eukaryota</taxon>
        <taxon>Metazoa</taxon>
        <taxon>Ecdysozoa</taxon>
        <taxon>Arthropoda</taxon>
        <taxon>Chelicerata</taxon>
        <taxon>Arachnida</taxon>
        <taxon>Araneae</taxon>
        <taxon>Araneomorphae</taxon>
        <taxon>Entelegynae</taxon>
        <taxon>Araneoidea</taxon>
        <taxon>Araneidae</taxon>
        <taxon>Araneus</taxon>
    </lineage>
</organism>
<protein>
    <submittedName>
        <fullName evidence="3">Uncharacterized protein</fullName>
    </submittedName>
</protein>
<feature type="compositionally biased region" description="Basic and acidic residues" evidence="1">
    <location>
        <begin position="40"/>
        <end position="55"/>
    </location>
</feature>
<comment type="caution">
    <text evidence="3">The sequence shown here is derived from an EMBL/GenBank/DDBJ whole genome shotgun (WGS) entry which is preliminary data.</text>
</comment>
<evidence type="ECO:0000256" key="1">
    <source>
        <dbReference type="SAM" id="MobiDB-lite"/>
    </source>
</evidence>
<evidence type="ECO:0000313" key="3">
    <source>
        <dbReference type="EMBL" id="GBN52037.1"/>
    </source>
</evidence>